<dbReference type="SMART" id="SM01007">
    <property type="entry name" value="Aldolase_II"/>
    <property type="match status" value="1"/>
</dbReference>
<evidence type="ECO:0000256" key="4">
    <source>
        <dbReference type="ARBA" id="ARBA00013186"/>
    </source>
</evidence>
<evidence type="ECO:0000256" key="5">
    <source>
        <dbReference type="ARBA" id="ARBA00022723"/>
    </source>
</evidence>
<dbReference type="PANTHER" id="PTHR22789">
    <property type="entry name" value="FUCULOSE PHOSPHATE ALDOLASE"/>
    <property type="match status" value="1"/>
</dbReference>
<accession>A0A1U7DDU8</accession>
<gene>
    <name evidence="10" type="ORF">Ga0080559_TMP5198</name>
</gene>
<dbReference type="GO" id="GO:0046872">
    <property type="term" value="F:metal ion binding"/>
    <property type="evidence" value="ECO:0007669"/>
    <property type="project" value="UniProtKB-KW"/>
</dbReference>
<evidence type="ECO:0000313" key="10">
    <source>
        <dbReference type="EMBL" id="APX26298.1"/>
    </source>
</evidence>
<organism evidence="10 11">
    <name type="scientific">Salipiger profundus</name>
    <dbReference type="NCBI Taxonomy" id="1229727"/>
    <lineage>
        <taxon>Bacteria</taxon>
        <taxon>Pseudomonadati</taxon>
        <taxon>Pseudomonadota</taxon>
        <taxon>Alphaproteobacteria</taxon>
        <taxon>Rhodobacterales</taxon>
        <taxon>Roseobacteraceae</taxon>
        <taxon>Salipiger</taxon>
    </lineage>
</organism>
<keyword evidence="5" id="KW-0479">Metal-binding</keyword>
<dbReference type="EMBL" id="CP014802">
    <property type="protein sequence ID" value="APX26298.1"/>
    <property type="molecule type" value="Genomic_DNA"/>
</dbReference>
<dbReference type="GO" id="GO:0019323">
    <property type="term" value="P:pentose catabolic process"/>
    <property type="evidence" value="ECO:0007669"/>
    <property type="project" value="TreeGrafter"/>
</dbReference>
<feature type="domain" description="Class II aldolase/adducin N-terminal" evidence="9">
    <location>
        <begin position="8"/>
        <end position="196"/>
    </location>
</feature>
<dbReference type="InterPro" id="IPR001303">
    <property type="entry name" value="Aldolase_II/adducin_N"/>
</dbReference>
<dbReference type="GO" id="GO:0005829">
    <property type="term" value="C:cytosol"/>
    <property type="evidence" value="ECO:0007669"/>
    <property type="project" value="TreeGrafter"/>
</dbReference>
<dbReference type="InterPro" id="IPR050197">
    <property type="entry name" value="Aldolase_class_II_sugar_metab"/>
</dbReference>
<dbReference type="AlphaFoldDB" id="A0A1U7DDU8"/>
<dbReference type="Pfam" id="PF00596">
    <property type="entry name" value="Aldolase_II"/>
    <property type="match status" value="1"/>
</dbReference>
<reference evidence="10 11" key="1">
    <citation type="submission" date="2016-03" db="EMBL/GenBank/DDBJ databases">
        <title>Deep-sea bacteria in the southern Pacific.</title>
        <authorList>
            <person name="Tang K."/>
        </authorList>
    </citation>
    <scope>NUCLEOTIDE SEQUENCE [LARGE SCALE GENOMIC DNA]</scope>
    <source>
        <strain evidence="10 11">JLT2016</strain>
        <plasmid evidence="11">Plasmid ptpro6</plasmid>
    </source>
</reference>
<evidence type="ECO:0000256" key="2">
    <source>
        <dbReference type="ARBA" id="ARBA00001947"/>
    </source>
</evidence>
<dbReference type="PANTHER" id="PTHR22789:SF8">
    <property type="entry name" value="L-RIBULOSE-5-PHOSPHATE 4-EPIMERASE SGBE"/>
    <property type="match status" value="1"/>
</dbReference>
<comment type="cofactor">
    <cofactor evidence="2">
        <name>Zn(2+)</name>
        <dbReference type="ChEBI" id="CHEBI:29105"/>
    </cofactor>
</comment>
<dbReference type="InterPro" id="IPR036409">
    <property type="entry name" value="Aldolase_II/adducin_N_sf"/>
</dbReference>
<geneLocation type="plasmid" evidence="11">
    <name>ptpro6</name>
</geneLocation>
<keyword evidence="6" id="KW-0862">Zinc</keyword>
<keyword evidence="8" id="KW-0119">Carbohydrate metabolism</keyword>
<evidence type="ECO:0000313" key="11">
    <source>
        <dbReference type="Proteomes" id="UP000186559"/>
    </source>
</evidence>
<dbReference type="GO" id="GO:0016832">
    <property type="term" value="F:aldehyde-lyase activity"/>
    <property type="evidence" value="ECO:0007669"/>
    <property type="project" value="TreeGrafter"/>
</dbReference>
<evidence type="ECO:0000256" key="1">
    <source>
        <dbReference type="ARBA" id="ARBA00001726"/>
    </source>
</evidence>
<proteinExistence type="inferred from homology"/>
<dbReference type="Proteomes" id="UP000186559">
    <property type="component" value="Plasmid pTPRO6"/>
</dbReference>
<evidence type="ECO:0000256" key="3">
    <source>
        <dbReference type="ARBA" id="ARBA00010037"/>
    </source>
</evidence>
<evidence type="ECO:0000256" key="7">
    <source>
        <dbReference type="ARBA" id="ARBA00023235"/>
    </source>
</evidence>
<dbReference type="Gene3D" id="3.40.225.10">
    <property type="entry name" value="Class II aldolase/adducin N-terminal domain"/>
    <property type="match status" value="1"/>
</dbReference>
<keyword evidence="11" id="KW-1185">Reference proteome</keyword>
<dbReference type="SUPFAM" id="SSF53639">
    <property type="entry name" value="AraD/HMP-PK domain-like"/>
    <property type="match status" value="1"/>
</dbReference>
<dbReference type="RefSeq" id="WP_076625936.1">
    <property type="nucleotide sequence ID" value="NZ_BMEW01000010.1"/>
</dbReference>
<dbReference type="EC" id="5.1.3.4" evidence="4"/>
<keyword evidence="7 10" id="KW-0413">Isomerase</keyword>
<dbReference type="FunFam" id="3.40.225.10:FF:000001">
    <property type="entry name" value="L-ribulose-5-phosphate 4-epimerase UlaF"/>
    <property type="match status" value="1"/>
</dbReference>
<keyword evidence="10" id="KW-0614">Plasmid</keyword>
<evidence type="ECO:0000256" key="8">
    <source>
        <dbReference type="ARBA" id="ARBA00023277"/>
    </source>
</evidence>
<evidence type="ECO:0000259" key="9">
    <source>
        <dbReference type="SMART" id="SM01007"/>
    </source>
</evidence>
<protein>
    <recommendedName>
        <fullName evidence="4">L-ribulose-5-phosphate 4-epimerase</fullName>
        <ecNumber evidence="4">5.1.3.4</ecNumber>
    </recommendedName>
</protein>
<sequence>MPLDAFKAQVLEANLATVRHGLVTATFGNASGIDRTSGLIAIKASGVPYDEMTADHMVLCDLEGRPHDNRLNPSSDLETHLVLYRAFPGIGAVIHTHSTFATIMAQVRRPIIPLGTTHADYFHGEIPVTRDLEPEEIRDRYVQATGEVIVEAFRGRDPLEVPAVLVAGHGPFVWGRTPGEAVLNAVILEEVAKMAWHAQALVPATEPISQTLLDHHYKRKHGAEATYGQK</sequence>
<dbReference type="KEGG" id="tpro:Ga0080559_TMP5198"/>
<dbReference type="NCBIfam" id="NF006047">
    <property type="entry name" value="PRK08193.1"/>
    <property type="match status" value="1"/>
</dbReference>
<dbReference type="GO" id="GO:0008742">
    <property type="term" value="F:L-ribulose-phosphate 4-epimerase activity"/>
    <property type="evidence" value="ECO:0007669"/>
    <property type="project" value="UniProtKB-EC"/>
</dbReference>
<evidence type="ECO:0000256" key="6">
    <source>
        <dbReference type="ARBA" id="ARBA00022833"/>
    </source>
</evidence>
<comment type="catalytic activity">
    <reaction evidence="1">
        <text>L-ribulose 5-phosphate = D-xylulose 5-phosphate</text>
        <dbReference type="Rhea" id="RHEA:22368"/>
        <dbReference type="ChEBI" id="CHEBI:57737"/>
        <dbReference type="ChEBI" id="CHEBI:58226"/>
        <dbReference type="EC" id="5.1.3.4"/>
    </reaction>
</comment>
<name>A0A1U7DDU8_9RHOB</name>
<comment type="similarity">
    <text evidence="3">Belongs to the aldolase class II family. AraD/FucA subfamily.</text>
</comment>